<proteinExistence type="predicted"/>
<sequence length="289" mass="33351">MVRDFQERAESVGHQALTKEVAAHAKEYGLQLQLEYPDLVCVIKEGEVIPGKKVKNLHKRHRESRIREAVKEQRWHRKLVTERERGEELRAGRCFCWLSDWRTCPTHTIAGLSELYEQLVPTRLYTIHKTRVSDSSDSAGRLCGTSPEGMAHILSACPARAQTKYFERHDAVLKVLFFKIIFDLGLSDTVPRGIHPSIHSQSMKHQRYRRIGMFRYMESTKSSEQIEWTLGSLTTEINEESAQRGGSDSESDSGTERNHILVIEDEFLLVLMKLRLRFTNLDLATRFKV</sequence>
<accession>A0A2B4R6X8</accession>
<evidence type="ECO:0000313" key="3">
    <source>
        <dbReference type="Proteomes" id="UP000225706"/>
    </source>
</evidence>
<gene>
    <name evidence="2" type="ORF">AWC38_SpisGene23449</name>
</gene>
<dbReference type="Pfam" id="PF13613">
    <property type="entry name" value="HTH_Tnp_4"/>
    <property type="match status" value="1"/>
</dbReference>
<dbReference type="EMBL" id="LSMT01001287">
    <property type="protein sequence ID" value="PFX12569.1"/>
    <property type="molecule type" value="Genomic_DNA"/>
</dbReference>
<feature type="domain" description="Transposase Helix-turn-helix" evidence="1">
    <location>
        <begin position="261"/>
        <end position="289"/>
    </location>
</feature>
<name>A0A2B4R6X8_STYPI</name>
<evidence type="ECO:0000259" key="1">
    <source>
        <dbReference type="Pfam" id="PF13613"/>
    </source>
</evidence>
<reference evidence="3" key="1">
    <citation type="journal article" date="2017" name="bioRxiv">
        <title>Comparative analysis of the genomes of Stylophora pistillata and Acropora digitifera provides evidence for extensive differences between species of corals.</title>
        <authorList>
            <person name="Voolstra C.R."/>
            <person name="Li Y."/>
            <person name="Liew Y.J."/>
            <person name="Baumgarten S."/>
            <person name="Zoccola D."/>
            <person name="Flot J.-F."/>
            <person name="Tambutte S."/>
            <person name="Allemand D."/>
            <person name="Aranda M."/>
        </authorList>
    </citation>
    <scope>NUCLEOTIDE SEQUENCE [LARGE SCALE GENOMIC DNA]</scope>
</reference>
<evidence type="ECO:0000313" key="2">
    <source>
        <dbReference type="EMBL" id="PFX12569.1"/>
    </source>
</evidence>
<dbReference type="InterPro" id="IPR027805">
    <property type="entry name" value="Transposase_HTH_dom"/>
</dbReference>
<dbReference type="Proteomes" id="UP000225706">
    <property type="component" value="Unassembled WGS sequence"/>
</dbReference>
<keyword evidence="3" id="KW-1185">Reference proteome</keyword>
<protein>
    <recommendedName>
        <fullName evidence="1">Transposase Helix-turn-helix domain-containing protein</fullName>
    </recommendedName>
</protein>
<organism evidence="2 3">
    <name type="scientific">Stylophora pistillata</name>
    <name type="common">Smooth cauliflower coral</name>
    <dbReference type="NCBI Taxonomy" id="50429"/>
    <lineage>
        <taxon>Eukaryota</taxon>
        <taxon>Metazoa</taxon>
        <taxon>Cnidaria</taxon>
        <taxon>Anthozoa</taxon>
        <taxon>Hexacorallia</taxon>
        <taxon>Scleractinia</taxon>
        <taxon>Astrocoeniina</taxon>
        <taxon>Pocilloporidae</taxon>
        <taxon>Stylophora</taxon>
    </lineage>
</organism>
<comment type="caution">
    <text evidence="2">The sequence shown here is derived from an EMBL/GenBank/DDBJ whole genome shotgun (WGS) entry which is preliminary data.</text>
</comment>
<dbReference type="AlphaFoldDB" id="A0A2B4R6X8"/>